<sequence>DKLANKTWYAKKYPYLYDDMRVIDSRVLTYEPITKRNNPNQYNRQVYRGLMAFKDMIGEETGRPFSQHGAPAPVVKKRRPTRDEILAQADKLSVMVKDLFD</sequence>
<evidence type="ECO:0000313" key="1">
    <source>
        <dbReference type="EMBL" id="CAB4151141.1"/>
    </source>
</evidence>
<proteinExistence type="predicted"/>
<protein>
    <submittedName>
        <fullName evidence="1">Uncharacterized protein</fullName>
    </submittedName>
</protein>
<reference evidence="1" key="1">
    <citation type="submission" date="2020-04" db="EMBL/GenBank/DDBJ databases">
        <authorList>
            <person name="Chiriac C."/>
            <person name="Salcher M."/>
            <person name="Ghai R."/>
            <person name="Kavagutti S V."/>
        </authorList>
    </citation>
    <scope>NUCLEOTIDE SEQUENCE</scope>
</reference>
<dbReference type="EMBL" id="LR796558">
    <property type="protein sequence ID" value="CAB4151141.1"/>
    <property type="molecule type" value="Genomic_DNA"/>
</dbReference>
<name>A0A6J5MZ24_9CAUD</name>
<accession>A0A6J5MZ24</accession>
<organism evidence="1">
    <name type="scientific">uncultured Caudovirales phage</name>
    <dbReference type="NCBI Taxonomy" id="2100421"/>
    <lineage>
        <taxon>Viruses</taxon>
        <taxon>Duplodnaviria</taxon>
        <taxon>Heunggongvirae</taxon>
        <taxon>Uroviricota</taxon>
        <taxon>Caudoviricetes</taxon>
        <taxon>Peduoviridae</taxon>
        <taxon>Maltschvirus</taxon>
        <taxon>Maltschvirus maltsch</taxon>
    </lineage>
</organism>
<feature type="non-terminal residue" evidence="1">
    <location>
        <position position="1"/>
    </location>
</feature>
<gene>
    <name evidence="1" type="ORF">UFOVP592_1</name>
</gene>